<reference evidence="2 3" key="1">
    <citation type="journal article" date="2016" name="Nat. Commun.">
        <title>Thousands of microbial genomes shed light on interconnected biogeochemical processes in an aquifer system.</title>
        <authorList>
            <person name="Anantharaman K."/>
            <person name="Brown C.T."/>
            <person name="Hug L.A."/>
            <person name="Sharon I."/>
            <person name="Castelle C.J."/>
            <person name="Probst A.J."/>
            <person name="Thomas B.C."/>
            <person name="Singh A."/>
            <person name="Wilkins M.J."/>
            <person name="Karaoz U."/>
            <person name="Brodie E.L."/>
            <person name="Williams K.H."/>
            <person name="Hubbard S.S."/>
            <person name="Banfield J.F."/>
        </authorList>
    </citation>
    <scope>NUCLEOTIDE SEQUENCE [LARGE SCALE GENOMIC DNA]</scope>
</reference>
<evidence type="ECO:0000313" key="2">
    <source>
        <dbReference type="EMBL" id="OGL79716.1"/>
    </source>
</evidence>
<organism evidence="2 3">
    <name type="scientific">Candidatus Uhrbacteria bacterium RIFCSPHIGHO2_12_FULL_54_23</name>
    <dbReference type="NCBI Taxonomy" id="1802397"/>
    <lineage>
        <taxon>Bacteria</taxon>
        <taxon>Candidatus Uhriibacteriota</taxon>
    </lineage>
</organism>
<feature type="transmembrane region" description="Helical" evidence="1">
    <location>
        <begin position="32"/>
        <end position="55"/>
    </location>
</feature>
<comment type="caution">
    <text evidence="2">The sequence shown here is derived from an EMBL/GenBank/DDBJ whole genome shotgun (WGS) entry which is preliminary data.</text>
</comment>
<proteinExistence type="predicted"/>
<accession>A0A1F7UN64</accession>
<sequence>MLFQIIALILIALIVGRIALQYRRQAISGKEFLFWSLFWVLAAAGISVPNALTFLANALGIGRGTDLAFYASFVIVGFMLFRMVVRMDKMERDVTKVVRHLALKNDELGMRNEGTGESSSSHQL</sequence>
<keyword evidence="1" id="KW-1133">Transmembrane helix</keyword>
<feature type="transmembrane region" description="Helical" evidence="1">
    <location>
        <begin position="67"/>
        <end position="85"/>
    </location>
</feature>
<keyword evidence="1" id="KW-0812">Transmembrane</keyword>
<gene>
    <name evidence="2" type="ORF">A3J43_03370</name>
</gene>
<dbReference type="EMBL" id="MGEF01000002">
    <property type="protein sequence ID" value="OGL79716.1"/>
    <property type="molecule type" value="Genomic_DNA"/>
</dbReference>
<dbReference type="Pfam" id="PF10066">
    <property type="entry name" value="DUF2304"/>
    <property type="match status" value="1"/>
</dbReference>
<dbReference type="AlphaFoldDB" id="A0A1F7UN64"/>
<evidence type="ECO:0000313" key="3">
    <source>
        <dbReference type="Proteomes" id="UP000176604"/>
    </source>
</evidence>
<keyword evidence="1" id="KW-0472">Membrane</keyword>
<dbReference type="STRING" id="1802397.A3J43_03370"/>
<dbReference type="Proteomes" id="UP000176604">
    <property type="component" value="Unassembled WGS sequence"/>
</dbReference>
<evidence type="ECO:0000256" key="1">
    <source>
        <dbReference type="SAM" id="Phobius"/>
    </source>
</evidence>
<feature type="transmembrane region" description="Helical" evidence="1">
    <location>
        <begin position="5"/>
        <end position="20"/>
    </location>
</feature>
<dbReference type="InterPro" id="IPR019277">
    <property type="entry name" value="DUF2304"/>
</dbReference>
<evidence type="ECO:0008006" key="4">
    <source>
        <dbReference type="Google" id="ProtNLM"/>
    </source>
</evidence>
<protein>
    <recommendedName>
        <fullName evidence="4">DUF2304 domain-containing protein</fullName>
    </recommendedName>
</protein>
<name>A0A1F7UN64_9BACT</name>